<evidence type="ECO:0000256" key="4">
    <source>
        <dbReference type="ARBA" id="ARBA00023239"/>
    </source>
</evidence>
<protein>
    <submittedName>
        <fullName evidence="6">Ent-kaur-16-ene synthase, chloroplastic-like</fullName>
    </submittedName>
</protein>
<organism evidence="6 7">
    <name type="scientific">Gossypium australe</name>
    <dbReference type="NCBI Taxonomy" id="47621"/>
    <lineage>
        <taxon>Eukaryota</taxon>
        <taxon>Viridiplantae</taxon>
        <taxon>Streptophyta</taxon>
        <taxon>Embryophyta</taxon>
        <taxon>Tracheophyta</taxon>
        <taxon>Spermatophyta</taxon>
        <taxon>Magnoliopsida</taxon>
        <taxon>eudicotyledons</taxon>
        <taxon>Gunneridae</taxon>
        <taxon>Pentapetalae</taxon>
        <taxon>rosids</taxon>
        <taxon>malvids</taxon>
        <taxon>Malvales</taxon>
        <taxon>Malvaceae</taxon>
        <taxon>Malvoideae</taxon>
        <taxon>Gossypium</taxon>
    </lineage>
</organism>
<reference evidence="6" key="1">
    <citation type="submission" date="2019-08" db="EMBL/GenBank/DDBJ databases">
        <authorList>
            <person name="Liu F."/>
        </authorList>
    </citation>
    <scope>NUCLEOTIDE SEQUENCE [LARGE SCALE GENOMIC DNA]</scope>
    <source>
        <strain evidence="6">PA1801</strain>
        <tissue evidence="6">Leaf</tissue>
    </source>
</reference>
<evidence type="ECO:0000313" key="6">
    <source>
        <dbReference type="EMBL" id="KAA3467231.1"/>
    </source>
</evidence>
<dbReference type="InterPro" id="IPR050148">
    <property type="entry name" value="Terpene_synthase-like"/>
</dbReference>
<evidence type="ECO:0000256" key="1">
    <source>
        <dbReference type="ARBA" id="ARBA00001946"/>
    </source>
</evidence>
<evidence type="ECO:0000259" key="5">
    <source>
        <dbReference type="Pfam" id="PF03936"/>
    </source>
</evidence>
<keyword evidence="4" id="KW-0456">Lyase</keyword>
<comment type="cofactor">
    <cofactor evidence="1">
        <name>Mg(2+)</name>
        <dbReference type="ChEBI" id="CHEBI:18420"/>
    </cofactor>
</comment>
<dbReference type="AlphaFoldDB" id="A0A5B6VDU4"/>
<dbReference type="Pfam" id="PF03936">
    <property type="entry name" value="Terpene_synth_C"/>
    <property type="match status" value="1"/>
</dbReference>
<keyword evidence="3" id="KW-0460">Magnesium</keyword>
<dbReference type="PANTHER" id="PTHR31739:SF3">
    <property type="entry name" value="ENT-KAUR-16-ENE SYNTHASE, CHLOROPLASTIC"/>
    <property type="match status" value="1"/>
</dbReference>
<dbReference type="OrthoDB" id="2343925at2759"/>
<dbReference type="GO" id="GO:0010333">
    <property type="term" value="F:terpene synthase activity"/>
    <property type="evidence" value="ECO:0007669"/>
    <property type="project" value="InterPro"/>
</dbReference>
<sequence length="255" mass="29581">MAYEKMKHRHDLDVSIDCCSEEVEIIYSALDNTISEIGEKAIAWQGRNIKNHVSEIKIWNEPVFKRTMLTLQWLDLLRSMLQEAQWSKEKAVPTVDEYMRNGYISFALGPIILPALYFVGPRLSEAVVKSGEYSLLFRHVSTCGRLLNDIHSFKRESMEGKLNAVSLHIIHGTNSVTDDHVNQELKHLIEERRRELHRLVLQKNDSIVPRQCKELFWKMSKVLHLFYMKDDGFTSHEMANAVNAVIHEPILVDQL</sequence>
<name>A0A5B6VDU4_9ROSI</name>
<feature type="domain" description="Terpene synthase metal-binding" evidence="5">
    <location>
        <begin position="9"/>
        <end position="194"/>
    </location>
</feature>
<dbReference type="GO" id="GO:0000287">
    <property type="term" value="F:magnesium ion binding"/>
    <property type="evidence" value="ECO:0007669"/>
    <property type="project" value="InterPro"/>
</dbReference>
<dbReference type="PANTHER" id="PTHR31739">
    <property type="entry name" value="ENT-COPALYL DIPHOSPHATE SYNTHASE, CHLOROPLASTIC"/>
    <property type="match status" value="1"/>
</dbReference>
<keyword evidence="2" id="KW-0479">Metal-binding</keyword>
<evidence type="ECO:0000256" key="2">
    <source>
        <dbReference type="ARBA" id="ARBA00022723"/>
    </source>
</evidence>
<keyword evidence="7" id="KW-1185">Reference proteome</keyword>
<evidence type="ECO:0000256" key="3">
    <source>
        <dbReference type="ARBA" id="ARBA00022842"/>
    </source>
</evidence>
<dbReference type="GO" id="GO:0009507">
    <property type="term" value="C:chloroplast"/>
    <property type="evidence" value="ECO:0007669"/>
    <property type="project" value="TreeGrafter"/>
</dbReference>
<dbReference type="InterPro" id="IPR008949">
    <property type="entry name" value="Isoprenoid_synthase_dom_sf"/>
</dbReference>
<dbReference type="Proteomes" id="UP000325315">
    <property type="component" value="Unassembled WGS sequence"/>
</dbReference>
<accession>A0A5B6VDU4</accession>
<gene>
    <name evidence="6" type="ORF">EPI10_002260</name>
</gene>
<dbReference type="SUPFAM" id="SSF48576">
    <property type="entry name" value="Terpenoid synthases"/>
    <property type="match status" value="1"/>
</dbReference>
<proteinExistence type="predicted"/>
<dbReference type="InterPro" id="IPR005630">
    <property type="entry name" value="Terpene_synthase_metal-bd"/>
</dbReference>
<evidence type="ECO:0000313" key="7">
    <source>
        <dbReference type="Proteomes" id="UP000325315"/>
    </source>
</evidence>
<dbReference type="GO" id="GO:0009686">
    <property type="term" value="P:gibberellin biosynthetic process"/>
    <property type="evidence" value="ECO:0007669"/>
    <property type="project" value="TreeGrafter"/>
</dbReference>
<dbReference type="EMBL" id="SMMG02000007">
    <property type="protein sequence ID" value="KAA3467231.1"/>
    <property type="molecule type" value="Genomic_DNA"/>
</dbReference>
<dbReference type="Gene3D" id="1.10.600.10">
    <property type="entry name" value="Farnesyl Diphosphate Synthase"/>
    <property type="match status" value="1"/>
</dbReference>
<comment type="caution">
    <text evidence="6">The sequence shown here is derived from an EMBL/GenBank/DDBJ whole genome shotgun (WGS) entry which is preliminary data.</text>
</comment>